<feature type="transmembrane region" description="Helical" evidence="4">
    <location>
        <begin position="143"/>
        <end position="167"/>
    </location>
</feature>
<dbReference type="Pfam" id="PF07730">
    <property type="entry name" value="HisKA_3"/>
    <property type="match status" value="1"/>
</dbReference>
<dbReference type="Gene3D" id="1.20.5.1930">
    <property type="match status" value="1"/>
</dbReference>
<dbReference type="Pfam" id="PF02518">
    <property type="entry name" value="HATPase_c"/>
    <property type="match status" value="1"/>
</dbReference>
<keyword evidence="4" id="KW-1133">Transmembrane helix</keyword>
<dbReference type="InterPro" id="IPR036890">
    <property type="entry name" value="HATPase_C_sf"/>
</dbReference>
<dbReference type="InterPro" id="IPR003594">
    <property type="entry name" value="HATPase_dom"/>
</dbReference>
<organism evidence="6 7">
    <name type="scientific">Cryptosporangium japonicum</name>
    <dbReference type="NCBI Taxonomy" id="80872"/>
    <lineage>
        <taxon>Bacteria</taxon>
        <taxon>Bacillati</taxon>
        <taxon>Actinomycetota</taxon>
        <taxon>Actinomycetes</taxon>
        <taxon>Cryptosporangiales</taxon>
        <taxon>Cryptosporangiaceae</taxon>
        <taxon>Cryptosporangium</taxon>
    </lineage>
</organism>
<keyword evidence="3" id="KW-0902">Two-component regulatory system</keyword>
<dbReference type="SUPFAM" id="SSF55874">
    <property type="entry name" value="ATPase domain of HSP90 chaperone/DNA topoisomerase II/histidine kinase"/>
    <property type="match status" value="1"/>
</dbReference>
<proteinExistence type="predicted"/>
<keyword evidence="1" id="KW-0808">Transferase</keyword>
<dbReference type="CDD" id="cd16917">
    <property type="entry name" value="HATPase_UhpB-NarQ-NarX-like"/>
    <property type="match status" value="1"/>
</dbReference>
<reference evidence="7" key="1">
    <citation type="journal article" date="2019" name="Int. J. Syst. Evol. Microbiol.">
        <title>The Global Catalogue of Microorganisms (GCM) 10K type strain sequencing project: providing services to taxonomists for standard genome sequencing and annotation.</title>
        <authorList>
            <consortium name="The Broad Institute Genomics Platform"/>
            <consortium name="The Broad Institute Genome Sequencing Center for Infectious Disease"/>
            <person name="Wu L."/>
            <person name="Ma J."/>
        </authorList>
    </citation>
    <scope>NUCLEOTIDE SEQUENCE [LARGE SCALE GENOMIC DNA]</scope>
    <source>
        <strain evidence="7">JCM 10425</strain>
    </source>
</reference>
<keyword evidence="4" id="KW-0472">Membrane</keyword>
<dbReference type="EMBL" id="BAAAGX010000027">
    <property type="protein sequence ID" value="GAA0267222.1"/>
    <property type="molecule type" value="Genomic_DNA"/>
</dbReference>
<keyword evidence="7" id="KW-1185">Reference proteome</keyword>
<dbReference type="GO" id="GO:0016301">
    <property type="term" value="F:kinase activity"/>
    <property type="evidence" value="ECO:0007669"/>
    <property type="project" value="UniProtKB-KW"/>
</dbReference>
<dbReference type="Proteomes" id="UP001500967">
    <property type="component" value="Unassembled WGS sequence"/>
</dbReference>
<keyword evidence="4" id="KW-0812">Transmembrane</keyword>
<dbReference type="PANTHER" id="PTHR24421">
    <property type="entry name" value="NITRATE/NITRITE SENSOR PROTEIN NARX-RELATED"/>
    <property type="match status" value="1"/>
</dbReference>
<feature type="transmembrane region" description="Helical" evidence="4">
    <location>
        <begin position="82"/>
        <end position="110"/>
    </location>
</feature>
<sequence length="401" mass="42328">MSAAPLGEHVWDRFHAGWHAVAVVVPVSTGVLVWVDDALSTRARLLASLLLCAFLLWYGSIGARLIGRPDERRARVQLAGELALFAGLVVVSMTALFLLSVLFLHVFLLLGRWRNRLIALGVLAAVILGGTFVHLGVSTATALALLLTVVVPILSAVLIGGFISALITQSRARGALIAELTETRAALARERHAAGMTAERQRLSAEIHDTLAQGFTSILMLTQSARMTLERDAAPVPDQLDLIERTARENLAEARSLVAALRPPDLSAHGLAEALARLAERHTRDTGVPVTVELAEPADGGSPEHDAVLLRAAQEALTNVRRHANASSVRIVLSSGALAVTDDGQGFEPDRPHDGYGLAGMRSRAIGFGGTCTVVSAPGEGATVRVELPPPVATSPPESSP</sequence>
<feature type="transmembrane region" description="Helical" evidence="4">
    <location>
        <begin position="47"/>
        <end position="67"/>
    </location>
</feature>
<evidence type="ECO:0000313" key="6">
    <source>
        <dbReference type="EMBL" id="GAA0267222.1"/>
    </source>
</evidence>
<evidence type="ECO:0000256" key="4">
    <source>
        <dbReference type="SAM" id="Phobius"/>
    </source>
</evidence>
<dbReference type="PIRSF" id="PIRSF037434">
    <property type="entry name" value="STHK_ChrS"/>
    <property type="match status" value="1"/>
</dbReference>
<evidence type="ECO:0000256" key="1">
    <source>
        <dbReference type="ARBA" id="ARBA00022679"/>
    </source>
</evidence>
<feature type="transmembrane region" description="Helical" evidence="4">
    <location>
        <begin position="16"/>
        <end position="35"/>
    </location>
</feature>
<feature type="transmembrane region" description="Helical" evidence="4">
    <location>
        <begin position="117"/>
        <end position="137"/>
    </location>
</feature>
<evidence type="ECO:0000313" key="7">
    <source>
        <dbReference type="Proteomes" id="UP001500967"/>
    </source>
</evidence>
<protein>
    <submittedName>
        <fullName evidence="6">Sensor histidine kinase</fullName>
    </submittedName>
</protein>
<keyword evidence="2 6" id="KW-0418">Kinase</keyword>
<evidence type="ECO:0000256" key="3">
    <source>
        <dbReference type="ARBA" id="ARBA00023012"/>
    </source>
</evidence>
<evidence type="ECO:0000256" key="2">
    <source>
        <dbReference type="ARBA" id="ARBA00022777"/>
    </source>
</evidence>
<dbReference type="InterPro" id="IPR011712">
    <property type="entry name" value="Sig_transdc_His_kin_sub3_dim/P"/>
</dbReference>
<dbReference type="SMART" id="SM00387">
    <property type="entry name" value="HATPase_c"/>
    <property type="match status" value="1"/>
</dbReference>
<gene>
    <name evidence="6" type="ORF">GCM10009539_62540</name>
</gene>
<dbReference type="PROSITE" id="PS50109">
    <property type="entry name" value="HIS_KIN"/>
    <property type="match status" value="1"/>
</dbReference>
<comment type="caution">
    <text evidence="6">The sequence shown here is derived from an EMBL/GenBank/DDBJ whole genome shotgun (WGS) entry which is preliminary data.</text>
</comment>
<dbReference type="InterPro" id="IPR017205">
    <property type="entry name" value="Sig_transdc_His_kinase_ChrS"/>
</dbReference>
<dbReference type="RefSeq" id="WP_344652521.1">
    <property type="nucleotide sequence ID" value="NZ_BAAAGX010000027.1"/>
</dbReference>
<feature type="domain" description="Histidine kinase" evidence="5">
    <location>
        <begin position="210"/>
        <end position="392"/>
    </location>
</feature>
<evidence type="ECO:0000259" key="5">
    <source>
        <dbReference type="PROSITE" id="PS50109"/>
    </source>
</evidence>
<dbReference type="InterPro" id="IPR005467">
    <property type="entry name" value="His_kinase_dom"/>
</dbReference>
<dbReference type="Gene3D" id="3.30.565.10">
    <property type="entry name" value="Histidine kinase-like ATPase, C-terminal domain"/>
    <property type="match status" value="1"/>
</dbReference>
<name>A0ABP3ENR3_9ACTN</name>
<accession>A0ABP3ENR3</accession>
<dbReference type="InterPro" id="IPR050482">
    <property type="entry name" value="Sensor_HK_TwoCompSys"/>
</dbReference>